<dbReference type="EMBL" id="KE651166">
    <property type="protein sequence ID" value="EEB05951.1"/>
    <property type="molecule type" value="Genomic_DNA"/>
</dbReference>
<dbReference type="PANTHER" id="PTHR45955">
    <property type="entry name" value="PHOSPHOACETYLGLUCOSAMINE MUTASE"/>
    <property type="match status" value="1"/>
</dbReference>
<dbReference type="GeneID" id="7050848"/>
<keyword evidence="8 13" id="KW-0460">Magnesium</keyword>
<evidence type="ECO:0000256" key="13">
    <source>
        <dbReference type="PIRNR" id="PIRNR016408"/>
    </source>
</evidence>
<dbReference type="GO" id="GO:0046872">
    <property type="term" value="F:metal ion binding"/>
    <property type="evidence" value="ECO:0007669"/>
    <property type="project" value="UniProtKB-KW"/>
</dbReference>
<comment type="cofactor">
    <cofactor evidence="13 16">
        <name>Mg(2+)</name>
        <dbReference type="ChEBI" id="CHEBI:18420"/>
    </cofactor>
    <text evidence="13 16">Binds 1 Mg(2+) ion per subunit.</text>
</comment>
<dbReference type="EC" id="5.4.2.3" evidence="5 13"/>
<dbReference type="GO" id="GO:0006048">
    <property type="term" value="P:UDP-N-acetylglucosamine biosynthetic process"/>
    <property type="evidence" value="ECO:0000318"/>
    <property type="project" value="GO_Central"/>
</dbReference>
<evidence type="ECO:0000256" key="14">
    <source>
        <dbReference type="PIRSR" id="PIRSR016408-1"/>
    </source>
</evidence>
<dbReference type="Pfam" id="PF02878">
    <property type="entry name" value="PGM_PMM_I"/>
    <property type="match status" value="1"/>
</dbReference>
<dbReference type="AlphaFoldDB" id="B6JX50"/>
<dbReference type="Gene3D" id="3.40.120.10">
    <property type="entry name" value="Alpha-D-Glucose-1,6-Bisphosphate, subunit A, domain 3"/>
    <property type="match status" value="2"/>
</dbReference>
<feature type="binding site" evidence="15">
    <location>
        <begin position="509"/>
        <end position="513"/>
    </location>
    <ligand>
        <name>substrate</name>
    </ligand>
</feature>
<comment type="pathway">
    <text evidence="3 13">Nucleotide-sugar biosynthesis; UDP-N-acetyl-alpha-D-glucosamine biosynthesis; N-acetyl-alpha-D-glucosamine 1-phosphate from alpha-D-glucosamine 6-phosphate (route I): step 2/2.</text>
</comment>
<dbReference type="GO" id="GO:0004610">
    <property type="term" value="F:phosphoacetylglucosamine mutase activity"/>
    <property type="evidence" value="ECO:0000318"/>
    <property type="project" value="GO_Central"/>
</dbReference>
<dbReference type="Proteomes" id="UP000001744">
    <property type="component" value="Unassembled WGS sequence"/>
</dbReference>
<dbReference type="FunFam" id="3.40.120.10:FF:000013">
    <property type="entry name" value="Phosphoacetylglucosamine mutase"/>
    <property type="match status" value="1"/>
</dbReference>
<keyword evidence="7 13" id="KW-0479">Metal-binding</keyword>
<dbReference type="GO" id="GO:0005634">
    <property type="term" value="C:nucleus"/>
    <property type="evidence" value="ECO:0007669"/>
    <property type="project" value="UniProtKB-SubCell"/>
</dbReference>
<dbReference type="GO" id="GO:0005975">
    <property type="term" value="P:carbohydrate metabolic process"/>
    <property type="evidence" value="ECO:0007669"/>
    <property type="project" value="InterPro"/>
</dbReference>
<evidence type="ECO:0000313" key="21">
    <source>
        <dbReference type="EMBL" id="EEB05951.1"/>
    </source>
</evidence>
<evidence type="ECO:0000256" key="3">
    <source>
        <dbReference type="ARBA" id="ARBA00004865"/>
    </source>
</evidence>
<evidence type="ECO:0000256" key="12">
    <source>
        <dbReference type="ARBA" id="ARBA00032065"/>
    </source>
</evidence>
<dbReference type="InterPro" id="IPR049022">
    <property type="entry name" value="AMG1_III"/>
</dbReference>
<evidence type="ECO:0000256" key="8">
    <source>
        <dbReference type="ARBA" id="ARBA00022842"/>
    </source>
</evidence>
<dbReference type="Gene3D" id="3.30.310.50">
    <property type="entry name" value="Alpha-D-phosphohexomutase, C-terminal domain"/>
    <property type="match status" value="1"/>
</dbReference>
<evidence type="ECO:0000259" key="17">
    <source>
        <dbReference type="Pfam" id="PF00408"/>
    </source>
</evidence>
<dbReference type="SUPFAM" id="SSF55957">
    <property type="entry name" value="Phosphoglucomutase, C-terminal domain"/>
    <property type="match status" value="1"/>
</dbReference>
<keyword evidence="9 13" id="KW-0413">Isomerase</keyword>
<evidence type="ECO:0000256" key="16">
    <source>
        <dbReference type="PIRSR" id="PIRSR016408-3"/>
    </source>
</evidence>
<reference evidence="21 22" key="1">
    <citation type="journal article" date="2011" name="Science">
        <title>Comparative functional genomics of the fission yeasts.</title>
        <authorList>
            <person name="Rhind N."/>
            <person name="Chen Z."/>
            <person name="Yassour M."/>
            <person name="Thompson D.A."/>
            <person name="Haas B.J."/>
            <person name="Habib N."/>
            <person name="Wapinski I."/>
            <person name="Roy S."/>
            <person name="Lin M.F."/>
            <person name="Heiman D.I."/>
            <person name="Young S.K."/>
            <person name="Furuya K."/>
            <person name="Guo Y."/>
            <person name="Pidoux A."/>
            <person name="Chen H.M."/>
            <person name="Robbertse B."/>
            <person name="Goldberg J.M."/>
            <person name="Aoki K."/>
            <person name="Bayne E.H."/>
            <person name="Berlin A.M."/>
            <person name="Desjardins C.A."/>
            <person name="Dobbs E."/>
            <person name="Dukaj L."/>
            <person name="Fan L."/>
            <person name="FitzGerald M.G."/>
            <person name="French C."/>
            <person name="Gujja S."/>
            <person name="Hansen K."/>
            <person name="Keifenheim D."/>
            <person name="Levin J.Z."/>
            <person name="Mosher R.A."/>
            <person name="Mueller C.A."/>
            <person name="Pfiffner J."/>
            <person name="Priest M."/>
            <person name="Russ C."/>
            <person name="Smialowska A."/>
            <person name="Swoboda P."/>
            <person name="Sykes S.M."/>
            <person name="Vaughn M."/>
            <person name="Vengrova S."/>
            <person name="Yoder R."/>
            <person name="Zeng Q."/>
            <person name="Allshire R."/>
            <person name="Baulcombe D."/>
            <person name="Birren B.W."/>
            <person name="Brown W."/>
            <person name="Ekwall K."/>
            <person name="Kellis M."/>
            <person name="Leatherwood J."/>
            <person name="Levin H."/>
            <person name="Margalit H."/>
            <person name="Martienssen R."/>
            <person name="Nieduszynski C.A."/>
            <person name="Spatafora J.W."/>
            <person name="Friedman N."/>
            <person name="Dalgaard J.Z."/>
            <person name="Baumann P."/>
            <person name="Niki H."/>
            <person name="Regev A."/>
            <person name="Nusbaum C."/>
        </authorList>
    </citation>
    <scope>NUCLEOTIDE SEQUENCE [LARGE SCALE GENOMIC DNA]</scope>
    <source>
        <strain evidence="22">yFS275 / FY16936</strain>
    </source>
</reference>
<proteinExistence type="inferred from homology"/>
<feature type="binding site" evidence="16">
    <location>
        <position position="293"/>
    </location>
    <ligand>
        <name>Mg(2+)</name>
        <dbReference type="ChEBI" id="CHEBI:18420"/>
    </ligand>
</feature>
<dbReference type="GO" id="GO:0006031">
    <property type="term" value="P:chitin biosynthetic process"/>
    <property type="evidence" value="ECO:0000318"/>
    <property type="project" value="GO_Central"/>
</dbReference>
<comment type="similarity">
    <text evidence="4 13">Belongs to the phosphohexose mutase family.</text>
</comment>
<dbReference type="InterPro" id="IPR005843">
    <property type="entry name" value="A-D-PHexomutase_C"/>
</dbReference>
<feature type="binding site" evidence="16">
    <location>
        <position position="291"/>
    </location>
    <ligand>
        <name>Mg(2+)</name>
        <dbReference type="ChEBI" id="CHEBI:18420"/>
    </ligand>
</feature>
<dbReference type="Pfam" id="PF21405">
    <property type="entry name" value="AMG1_II"/>
    <property type="match status" value="1"/>
</dbReference>
<keyword evidence="6" id="KW-0597">Phosphoprotein</keyword>
<evidence type="ECO:0000256" key="6">
    <source>
        <dbReference type="ARBA" id="ARBA00022553"/>
    </source>
</evidence>
<sequence>MENVSPISPVEALVSSIVRESDKYPRNYSHPVTYGVGGFRTRAEYVPSIAFRTAVVACLCSMKHQGDVVGIMVTASHNLYRDNGVKITNTLSEAVASKWNSFLNQIVNADSADELTMCLYRLFEKTGIELNTMPHTVVARDTRPSSPQCVDAILDAFKVCKAAYEDFGLLTTPQLHYIVKAYHTLDTPESIGTPTERGYYEKLARGFLSMMEGRASRGTLYIDAANGVGALKLKPLLAFLDEDVLQVKIINDSVDNPERLNYQCGTDFVKTQQKPPIGIQFSKHQRCACFDGDGDRLVYFSCGIRCFHLLDGDKIAALFTIFLLDLIRAAGLELKIGVVQTAYANGSSTTFFQKSLKVPVVFVSPGPKNLQQGCQAYDIGVCFEANGHGTVIFSPSARATIMNYEVSSPAQFSALRMIKNFMALANQSSGDALANMLLVEAVLCHKNWTLKEWNQLYTELPNFLIRCEVNDPSKFTTMDAERRLVTPEGMQAKVDALVAKYTNGRAFVRSSATEEAVRVYAEASTRAEAEDLALHIADAIH</sequence>
<dbReference type="Pfam" id="PF00408">
    <property type="entry name" value="PGM_PMM_IV"/>
    <property type="match status" value="1"/>
</dbReference>
<evidence type="ECO:0000259" key="19">
    <source>
        <dbReference type="Pfam" id="PF21404"/>
    </source>
</evidence>
<dbReference type="InterPro" id="IPR005844">
    <property type="entry name" value="A-D-PHexomutase_a/b/a-I"/>
</dbReference>
<evidence type="ECO:0000256" key="11">
    <source>
        <dbReference type="ARBA" id="ARBA00031926"/>
    </source>
</evidence>
<dbReference type="InterPro" id="IPR036900">
    <property type="entry name" value="A-D-PHexomutase_C_sf"/>
</dbReference>
<dbReference type="InterPro" id="IPR049023">
    <property type="entry name" value="AMG1_II"/>
</dbReference>
<feature type="binding site" evidence="16">
    <location>
        <position position="295"/>
    </location>
    <ligand>
        <name>Mg(2+)</name>
        <dbReference type="ChEBI" id="CHEBI:18420"/>
    </ligand>
</feature>
<comment type="catalytic activity">
    <reaction evidence="1 13">
        <text>N-acetyl-alpha-D-glucosamine 1-phosphate = N-acetyl-D-glucosamine 6-phosphate</text>
        <dbReference type="Rhea" id="RHEA:23804"/>
        <dbReference type="ChEBI" id="CHEBI:57513"/>
        <dbReference type="ChEBI" id="CHEBI:57776"/>
        <dbReference type="EC" id="5.4.2.3"/>
    </reaction>
</comment>
<feature type="domain" description="Alpha-D-phosphohexomutase alpha/beta/alpha" evidence="18">
    <location>
        <begin position="107"/>
        <end position="183"/>
    </location>
</feature>
<organism evidence="21 22">
    <name type="scientific">Schizosaccharomyces japonicus (strain yFS275 / FY16936)</name>
    <name type="common">Fission yeast</name>
    <dbReference type="NCBI Taxonomy" id="402676"/>
    <lineage>
        <taxon>Eukaryota</taxon>
        <taxon>Fungi</taxon>
        <taxon>Dikarya</taxon>
        <taxon>Ascomycota</taxon>
        <taxon>Taphrinomycotina</taxon>
        <taxon>Schizosaccharomycetes</taxon>
        <taxon>Schizosaccharomycetales</taxon>
        <taxon>Schizosaccharomycetaceae</taxon>
        <taxon>Schizosaccharomyces</taxon>
    </lineage>
</organism>
<feature type="binding site" evidence="15">
    <location>
        <begin position="384"/>
        <end position="386"/>
    </location>
    <ligand>
        <name>substrate</name>
    </ligand>
</feature>
<dbReference type="eggNOG" id="KOG2537">
    <property type="taxonomic scope" value="Eukaryota"/>
</dbReference>
<evidence type="ECO:0000256" key="2">
    <source>
        <dbReference type="ARBA" id="ARBA00004123"/>
    </source>
</evidence>
<feature type="binding site" evidence="15">
    <location>
        <position position="518"/>
    </location>
    <ligand>
        <name>substrate</name>
    </ligand>
</feature>
<evidence type="ECO:0000256" key="15">
    <source>
        <dbReference type="PIRSR" id="PIRSR016408-2"/>
    </source>
</evidence>
<dbReference type="InterPro" id="IPR016657">
    <property type="entry name" value="PAGM"/>
</dbReference>
<comment type="function">
    <text evidence="13">Catalyzes the conversion of GlcNAc-6-P into GlcNAc-1-P during the synthesis of uridine diphosphate/UDP-GlcNAc, which is a biosynthetic precursor of chitin and also supplies the amino sugars for N-linked oligosaccharides of glycoproteins.</text>
</comment>
<dbReference type="RefSeq" id="XP_002172244.1">
    <property type="nucleotide sequence ID" value="XM_002172208.2"/>
</dbReference>
<dbReference type="PANTHER" id="PTHR45955:SF3">
    <property type="entry name" value="PHOSPHOACETYLGLUCOSAMINE MUTASE 2"/>
    <property type="match status" value="1"/>
</dbReference>
<comment type="subcellular location">
    <subcellularLocation>
        <location evidence="2">Nucleus</location>
    </subcellularLocation>
</comment>
<feature type="domain" description="Alpha-D-phosphohexomutase C-terminal" evidence="17">
    <location>
        <begin position="464"/>
        <end position="538"/>
    </location>
</feature>
<dbReference type="InterPro" id="IPR016055">
    <property type="entry name" value="A-D-PHexomutase_a/b/a-I/II/III"/>
</dbReference>
<dbReference type="SUPFAM" id="SSF53738">
    <property type="entry name" value="Phosphoglucomutase, first 3 domains"/>
    <property type="match status" value="3"/>
</dbReference>
<feature type="active site" description="Phosphoserine intermediate" evidence="14">
    <location>
        <position position="76"/>
    </location>
</feature>
<dbReference type="STRING" id="402676.B6JX50"/>
<evidence type="ECO:0000259" key="18">
    <source>
        <dbReference type="Pfam" id="PF02878"/>
    </source>
</evidence>
<dbReference type="CDD" id="cd03086">
    <property type="entry name" value="PGM3"/>
    <property type="match status" value="1"/>
</dbReference>
<feature type="binding site" description="via phosphate group" evidence="16">
    <location>
        <position position="76"/>
    </location>
    <ligand>
        <name>Mg(2+)</name>
        <dbReference type="ChEBI" id="CHEBI:18420"/>
    </ligand>
</feature>
<evidence type="ECO:0000256" key="5">
    <source>
        <dbReference type="ARBA" id="ARBA00012731"/>
    </source>
</evidence>
<evidence type="ECO:0000256" key="9">
    <source>
        <dbReference type="ARBA" id="ARBA00023235"/>
    </source>
</evidence>
<evidence type="ECO:0000256" key="10">
    <source>
        <dbReference type="ARBA" id="ARBA00023242"/>
    </source>
</evidence>
<dbReference type="JaponicusDB" id="SJAG_00978"/>
<evidence type="ECO:0000256" key="4">
    <source>
        <dbReference type="ARBA" id="ARBA00010231"/>
    </source>
</evidence>
<dbReference type="VEuPathDB" id="FungiDB:SJAG_00978"/>
<evidence type="ECO:0000259" key="20">
    <source>
        <dbReference type="Pfam" id="PF21405"/>
    </source>
</evidence>
<accession>B6JX50</accession>
<keyword evidence="10" id="KW-0539">Nucleus</keyword>
<dbReference type="OMA" id="VLDDGCC"/>
<dbReference type="UniPathway" id="UPA00113">
    <property type="reaction ID" value="UER00530"/>
</dbReference>
<protein>
    <recommendedName>
        <fullName evidence="5 13">Phosphoacetylglucosamine mutase</fullName>
        <shortName evidence="13">PAGM</shortName>
        <ecNumber evidence="5 13">5.4.2.3</ecNumber>
    </recommendedName>
    <alternativeName>
        <fullName evidence="12 13">Acetylglucosamine phosphomutase</fullName>
    </alternativeName>
    <alternativeName>
        <fullName evidence="11 13">N-acetylglucosamine-phosphate mutase</fullName>
    </alternativeName>
</protein>
<feature type="domain" description="Phosphoacetylglucosamine mutase AMG1" evidence="20">
    <location>
        <begin position="210"/>
        <end position="298"/>
    </location>
</feature>
<dbReference type="PIRSF" id="PIRSF016408">
    <property type="entry name" value="PAGM"/>
    <property type="match status" value="1"/>
</dbReference>
<evidence type="ECO:0000256" key="7">
    <source>
        <dbReference type="ARBA" id="ARBA00022723"/>
    </source>
</evidence>
<evidence type="ECO:0000256" key="1">
    <source>
        <dbReference type="ARBA" id="ARBA00000558"/>
    </source>
</evidence>
<keyword evidence="22" id="KW-1185">Reference proteome</keyword>
<dbReference type="Pfam" id="PF21404">
    <property type="entry name" value="AMG1_III"/>
    <property type="match status" value="1"/>
</dbReference>
<name>B6JX50_SCHJY</name>
<dbReference type="HOGENOM" id="CLU_022890_1_0_1"/>
<dbReference type="OrthoDB" id="1928at2759"/>
<feature type="domain" description="Phosphoacetylglucosamine mutase AMG1" evidence="19">
    <location>
        <begin position="311"/>
        <end position="448"/>
    </location>
</feature>
<evidence type="ECO:0000313" key="22">
    <source>
        <dbReference type="Proteomes" id="UP000001744"/>
    </source>
</evidence>
<dbReference type="FunFam" id="3.30.310.50:FF:000003">
    <property type="entry name" value="Phosphoacetylglucosamine mutase"/>
    <property type="match status" value="1"/>
</dbReference>
<gene>
    <name evidence="21" type="ORF">SJAG_00978</name>
</gene>